<proteinExistence type="predicted"/>
<dbReference type="AlphaFoldDB" id="A0A086ZJI9"/>
<feature type="transmembrane region" description="Helical" evidence="1">
    <location>
        <begin position="496"/>
        <end position="518"/>
    </location>
</feature>
<feature type="transmembrane region" description="Helical" evidence="1">
    <location>
        <begin position="448"/>
        <end position="476"/>
    </location>
</feature>
<protein>
    <recommendedName>
        <fullName evidence="4">Glycosyltransferase</fullName>
    </recommendedName>
</protein>
<keyword evidence="1" id="KW-0472">Membrane</keyword>
<accession>A0A086ZJI9</accession>
<dbReference type="STRING" id="1437606.BBOH_0161"/>
<feature type="transmembrane region" description="Helical" evidence="1">
    <location>
        <begin position="618"/>
        <end position="638"/>
    </location>
</feature>
<keyword evidence="1" id="KW-0812">Transmembrane</keyword>
<comment type="caution">
    <text evidence="2">The sequence shown here is derived from an EMBL/GenBank/DDBJ whole genome shotgun (WGS) entry which is preliminary data.</text>
</comment>
<feature type="transmembrane region" description="Helical" evidence="1">
    <location>
        <begin position="351"/>
        <end position="370"/>
    </location>
</feature>
<feature type="transmembrane region" description="Helical" evidence="1">
    <location>
        <begin position="181"/>
        <end position="197"/>
    </location>
</feature>
<dbReference type="EMBL" id="JGYP01000001">
    <property type="protein sequence ID" value="KFI46689.1"/>
    <property type="molecule type" value="Genomic_DNA"/>
</dbReference>
<feature type="transmembrane region" description="Helical" evidence="1">
    <location>
        <begin position="587"/>
        <end position="606"/>
    </location>
</feature>
<evidence type="ECO:0008006" key="4">
    <source>
        <dbReference type="Google" id="ProtNLM"/>
    </source>
</evidence>
<keyword evidence="3" id="KW-1185">Reference proteome</keyword>
<name>A0A086ZJI9_9BIFI</name>
<evidence type="ECO:0000256" key="1">
    <source>
        <dbReference type="SAM" id="Phobius"/>
    </source>
</evidence>
<feature type="transmembrane region" description="Helical" evidence="1">
    <location>
        <begin position="707"/>
        <end position="727"/>
    </location>
</feature>
<feature type="transmembrane region" description="Helical" evidence="1">
    <location>
        <begin position="315"/>
        <end position="339"/>
    </location>
</feature>
<dbReference type="Proteomes" id="UP000029096">
    <property type="component" value="Unassembled WGS sequence"/>
</dbReference>
<keyword evidence="1" id="KW-1133">Transmembrane helix</keyword>
<feature type="transmembrane region" description="Helical" evidence="1">
    <location>
        <begin position="404"/>
        <end position="424"/>
    </location>
</feature>
<evidence type="ECO:0000313" key="3">
    <source>
        <dbReference type="Proteomes" id="UP000029096"/>
    </source>
</evidence>
<evidence type="ECO:0000313" key="2">
    <source>
        <dbReference type="EMBL" id="KFI46689.1"/>
    </source>
</evidence>
<reference evidence="2 3" key="1">
    <citation type="submission" date="2014-03" db="EMBL/GenBank/DDBJ databases">
        <title>Genomics of Bifidobacteria.</title>
        <authorList>
            <person name="Ventura M."/>
            <person name="Milani C."/>
            <person name="Lugli G.A."/>
        </authorList>
    </citation>
    <scope>NUCLEOTIDE SEQUENCE [LARGE SCALE GENOMIC DNA]</scope>
    <source>
        <strain evidence="2 3">DSM 22767</strain>
    </source>
</reference>
<feature type="transmembrane region" description="Helical" evidence="1">
    <location>
        <begin position="217"/>
        <end position="238"/>
    </location>
</feature>
<sequence length="750" mass="82829">MVMNIFKHDFDRHRPMWIACALILAAIAVIEVVPCNLPFWTSFGASTDSVSAVNPLGSGLRRQDDGTLTVTDPTNAYMEVTADGSSPFVRLEATTPPLHKHTTKTELDSDNMPQTYVHVRLDTGGASQAGQSVDTRVAHSLYLRSPGHAATLRLWIQEPKGTAIAISAMRANVRVPFRFDVWRFVVMAAFAMLLIAFRPHAALWNTRLDTGSRPQRLAFAGFAICNAILMSTVVISSIRSASPGVFHEPRGYTYDFNQYGHLADSLIQGRTWLDLPQSDALATVANPYDPAVREMMLAKGEGPMYWDYVYRSGHWYSYFGVLPALFLFVPYRLITAIFVPGGLMLPAQAATAVLLFAFIICGSLLIIRIISRTVPHASLASTILALTLFLLGSNTGYLSFRMNFYSIPFAASLAVSALGLWFWIGATMSHTRHAVTIGNSDPLSWPHLMAGSCFIAANFGCRPTFTLVALLAFVLFGPQLRQLRNLRSMRRSDRRAAMVVLCSIIIPALIVVAPLTLYNMLRFGSAVDFGERYQITVADMMHHHMATMNLLPSIGYYLFLPLRTSPDFPFLSINPTPLPTWNYNEPMIGGLIALCPALLLAACMALPRVRRIMNDSTIRPTVTAMLPLALALLVFDSLKGGLGWRYMVDFGWLIAIPASTALAAITRCGKEHSVDRHETLVEQEPLFAHVIAGIQHLGGSIRYPLRLIATLLIVFSLIVDLLCMFVPGREDALTRTNPALYQSVASWFKL</sequence>
<gene>
    <name evidence="2" type="ORF">BBOH_0161</name>
</gene>
<organism evidence="2 3">
    <name type="scientific">Bifidobacterium bohemicum DSM 22767</name>
    <dbReference type="NCBI Taxonomy" id="1437606"/>
    <lineage>
        <taxon>Bacteria</taxon>
        <taxon>Bacillati</taxon>
        <taxon>Actinomycetota</taxon>
        <taxon>Actinomycetes</taxon>
        <taxon>Bifidobacteriales</taxon>
        <taxon>Bifidobacteriaceae</taxon>
        <taxon>Bifidobacterium</taxon>
    </lineage>
</organism>
<dbReference type="eggNOG" id="COG1807">
    <property type="taxonomic scope" value="Bacteria"/>
</dbReference>